<keyword evidence="1" id="KW-0812">Transmembrane</keyword>
<feature type="transmembrane region" description="Helical" evidence="1">
    <location>
        <begin position="12"/>
        <end position="32"/>
    </location>
</feature>
<accession>A0A7Y6I362</accession>
<sequence length="64" mass="6809">MKFDRRLSPVTVGVLVAGSVLSFVAAAFIFLTLPDVPLAANALMMVSSAVVITGFVLSTRDRLR</sequence>
<evidence type="ECO:0000256" key="1">
    <source>
        <dbReference type="SAM" id="Phobius"/>
    </source>
</evidence>
<keyword evidence="1" id="KW-0472">Membrane</keyword>
<evidence type="ECO:0000313" key="3">
    <source>
        <dbReference type="Proteomes" id="UP000586042"/>
    </source>
</evidence>
<dbReference type="Proteomes" id="UP000586042">
    <property type="component" value="Unassembled WGS sequence"/>
</dbReference>
<dbReference type="AlphaFoldDB" id="A0A7Y6I362"/>
<keyword evidence="1" id="KW-1133">Transmembrane helix</keyword>
<organism evidence="2 3">
    <name type="scientific">Nonomuraea montanisoli</name>
    <dbReference type="NCBI Taxonomy" id="2741721"/>
    <lineage>
        <taxon>Bacteria</taxon>
        <taxon>Bacillati</taxon>
        <taxon>Actinomycetota</taxon>
        <taxon>Actinomycetes</taxon>
        <taxon>Streptosporangiales</taxon>
        <taxon>Streptosporangiaceae</taxon>
        <taxon>Nonomuraea</taxon>
    </lineage>
</organism>
<reference evidence="2 3" key="1">
    <citation type="submission" date="2020-06" db="EMBL/GenBank/DDBJ databases">
        <title>Nonomuraea sp. SMC257, a novel actinomycete isolated from soil.</title>
        <authorList>
            <person name="Chanama M."/>
        </authorList>
    </citation>
    <scope>NUCLEOTIDE SEQUENCE [LARGE SCALE GENOMIC DNA]</scope>
    <source>
        <strain evidence="2 3">SMC257</strain>
    </source>
</reference>
<name>A0A7Y6I362_9ACTN</name>
<feature type="transmembrane region" description="Helical" evidence="1">
    <location>
        <begin position="38"/>
        <end position="57"/>
    </location>
</feature>
<proteinExistence type="predicted"/>
<protein>
    <submittedName>
        <fullName evidence="2">Uncharacterized protein</fullName>
    </submittedName>
</protein>
<gene>
    <name evidence="2" type="ORF">HTZ77_04430</name>
</gene>
<keyword evidence="3" id="KW-1185">Reference proteome</keyword>
<comment type="caution">
    <text evidence="2">The sequence shown here is derived from an EMBL/GenBank/DDBJ whole genome shotgun (WGS) entry which is preliminary data.</text>
</comment>
<dbReference type="RefSeq" id="WP_175588136.1">
    <property type="nucleotide sequence ID" value="NZ_JABWGN010000002.1"/>
</dbReference>
<evidence type="ECO:0000313" key="2">
    <source>
        <dbReference type="EMBL" id="NUW30671.1"/>
    </source>
</evidence>
<dbReference type="EMBL" id="JABWGN010000002">
    <property type="protein sequence ID" value="NUW30671.1"/>
    <property type="molecule type" value="Genomic_DNA"/>
</dbReference>